<dbReference type="InterPro" id="IPR002999">
    <property type="entry name" value="Tudor"/>
</dbReference>
<protein>
    <recommendedName>
        <fullName evidence="2">Tudor domain-containing protein</fullName>
    </recommendedName>
</protein>
<evidence type="ECO:0000259" key="2">
    <source>
        <dbReference type="SMART" id="SM00333"/>
    </source>
</evidence>
<dbReference type="CDD" id="cd20446">
    <property type="entry name" value="Tudor_SpSPF30-like"/>
    <property type="match status" value="1"/>
</dbReference>
<keyword evidence="4" id="KW-1185">Reference proteome</keyword>
<proteinExistence type="predicted"/>
<feature type="region of interest" description="Disordered" evidence="1">
    <location>
        <begin position="62"/>
        <end position="102"/>
    </location>
</feature>
<feature type="region of interest" description="Disordered" evidence="1">
    <location>
        <begin position="201"/>
        <end position="226"/>
    </location>
</feature>
<dbReference type="EMBL" id="KV748705">
    <property type="protein sequence ID" value="OCL13546.1"/>
    <property type="molecule type" value="Genomic_DNA"/>
</dbReference>
<dbReference type="Proteomes" id="UP000250140">
    <property type="component" value="Unassembled WGS sequence"/>
</dbReference>
<dbReference type="SMART" id="SM00333">
    <property type="entry name" value="TUDOR"/>
    <property type="match status" value="1"/>
</dbReference>
<gene>
    <name evidence="3" type="ORF">AOQ84DRAFT_385343</name>
</gene>
<evidence type="ECO:0000313" key="3">
    <source>
        <dbReference type="EMBL" id="OCL13546.1"/>
    </source>
</evidence>
<reference evidence="3 4" key="1">
    <citation type="journal article" date="2016" name="Nat. Commun.">
        <title>Ectomycorrhizal ecology is imprinted in the genome of the dominant symbiotic fungus Cenococcum geophilum.</title>
        <authorList>
            <consortium name="DOE Joint Genome Institute"/>
            <person name="Peter M."/>
            <person name="Kohler A."/>
            <person name="Ohm R.A."/>
            <person name="Kuo A."/>
            <person name="Krutzmann J."/>
            <person name="Morin E."/>
            <person name="Arend M."/>
            <person name="Barry K.W."/>
            <person name="Binder M."/>
            <person name="Choi C."/>
            <person name="Clum A."/>
            <person name="Copeland A."/>
            <person name="Grisel N."/>
            <person name="Haridas S."/>
            <person name="Kipfer T."/>
            <person name="LaButti K."/>
            <person name="Lindquist E."/>
            <person name="Lipzen A."/>
            <person name="Maire R."/>
            <person name="Meier B."/>
            <person name="Mihaltcheva S."/>
            <person name="Molinier V."/>
            <person name="Murat C."/>
            <person name="Poggeler S."/>
            <person name="Quandt C.A."/>
            <person name="Sperisen C."/>
            <person name="Tritt A."/>
            <person name="Tisserant E."/>
            <person name="Crous P.W."/>
            <person name="Henrissat B."/>
            <person name="Nehls U."/>
            <person name="Egli S."/>
            <person name="Spatafora J.W."/>
            <person name="Grigoriev I.V."/>
            <person name="Martin F.M."/>
        </authorList>
    </citation>
    <scope>NUCLEOTIDE SEQUENCE [LARGE SCALE GENOMIC DNA]</scope>
    <source>
        <strain evidence="3 4">CBS 207.34</strain>
    </source>
</reference>
<name>A0A8E2FAF3_9PEZI</name>
<evidence type="ECO:0000313" key="4">
    <source>
        <dbReference type="Proteomes" id="UP000250140"/>
    </source>
</evidence>
<feature type="compositionally biased region" description="Basic and acidic residues" evidence="1">
    <location>
        <begin position="73"/>
        <end position="90"/>
    </location>
</feature>
<feature type="domain" description="Tudor" evidence="2">
    <location>
        <begin position="106"/>
        <end position="168"/>
    </location>
</feature>
<dbReference type="OrthoDB" id="79171at2759"/>
<feature type="region of interest" description="Disordered" evidence="1">
    <location>
        <begin position="155"/>
        <end position="186"/>
    </location>
</feature>
<sequence>MASELASLESDLNGFRQQLETCISNLQSDPSDEGLLDLKKTLESTIAEYEIIIDELKPDIAQEHAQGPSSPPTKEKWSKENHPAYRDGYRKPATPQSPVEEAAAPTTYKVNDTVMAKWVSGDKAFYSAKITLITGSSSAPKYHIKFIGYNSTDVVQGSDIKPQSNESKKRKADGTPVTQAATPVSGNSNVISAAASIDPTLASQARKEPSKVSDGPPKPAKVPRKVKANKELEAGKNKWMDFMQKGPKTTATKKESMFRTPDGVNARVGFTGSGAPMRKDPNRGRHIYQAGGEDNYGER</sequence>
<organism evidence="3 4">
    <name type="scientific">Glonium stellatum</name>
    <dbReference type="NCBI Taxonomy" id="574774"/>
    <lineage>
        <taxon>Eukaryota</taxon>
        <taxon>Fungi</taxon>
        <taxon>Dikarya</taxon>
        <taxon>Ascomycota</taxon>
        <taxon>Pezizomycotina</taxon>
        <taxon>Dothideomycetes</taxon>
        <taxon>Pleosporomycetidae</taxon>
        <taxon>Gloniales</taxon>
        <taxon>Gloniaceae</taxon>
        <taxon>Glonium</taxon>
    </lineage>
</organism>
<feature type="region of interest" description="Disordered" evidence="1">
    <location>
        <begin position="244"/>
        <end position="299"/>
    </location>
</feature>
<evidence type="ECO:0000256" key="1">
    <source>
        <dbReference type="SAM" id="MobiDB-lite"/>
    </source>
</evidence>
<accession>A0A8E2FAF3</accession>
<dbReference type="AlphaFoldDB" id="A0A8E2FAF3"/>
<dbReference type="Gene3D" id="2.30.30.140">
    <property type="match status" value="1"/>
</dbReference>
<dbReference type="SUPFAM" id="SSF63748">
    <property type="entry name" value="Tudor/PWWP/MBT"/>
    <property type="match status" value="1"/>
</dbReference>
<feature type="compositionally biased region" description="Polar residues" evidence="1">
    <location>
        <begin position="155"/>
        <end position="165"/>
    </location>
</feature>
<feature type="compositionally biased region" description="Polar residues" evidence="1">
    <location>
        <begin position="176"/>
        <end position="186"/>
    </location>
</feature>